<comment type="caution">
    <text evidence="2">The sequence shown here is derived from an EMBL/GenBank/DDBJ whole genome shotgun (WGS) entry which is preliminary data.</text>
</comment>
<dbReference type="Proteomes" id="UP000029994">
    <property type="component" value="Unassembled WGS sequence"/>
</dbReference>
<dbReference type="EMBL" id="JMCG01000002">
    <property type="protein sequence ID" value="KGK08678.1"/>
    <property type="molecule type" value="Genomic_DNA"/>
</dbReference>
<keyword evidence="3" id="KW-1185">Reference proteome</keyword>
<dbReference type="InterPro" id="IPR013468">
    <property type="entry name" value="CHP02647"/>
</dbReference>
<sequence>MKFTEEHIAELNLLLQFDLSSAATGIKVHKEASQSAQEAVKRLFDKGLCTQIDGGYLTDEGIEVAEHAERTLRVLSS</sequence>
<name>A0A099LKI2_9VIBR</name>
<dbReference type="RefSeq" id="WP_039429644.1">
    <property type="nucleotide sequence ID" value="NZ_CAWPVW010000098.1"/>
</dbReference>
<dbReference type="Pfam" id="PF18918">
    <property type="entry name" value="DUF5669"/>
    <property type="match status" value="1"/>
</dbReference>
<evidence type="ECO:0000313" key="1">
    <source>
        <dbReference type="EMBL" id="ELN6931484.1"/>
    </source>
</evidence>
<accession>A0A099LKI2</accession>
<proteinExistence type="predicted"/>
<dbReference type="GO" id="GO:0003677">
    <property type="term" value="F:DNA binding"/>
    <property type="evidence" value="ECO:0007669"/>
    <property type="project" value="UniProtKB-KW"/>
</dbReference>
<organism evidence="2 3">
    <name type="scientific">Vibrio navarrensis</name>
    <dbReference type="NCBI Taxonomy" id="29495"/>
    <lineage>
        <taxon>Bacteria</taxon>
        <taxon>Pseudomonadati</taxon>
        <taxon>Pseudomonadota</taxon>
        <taxon>Gammaproteobacteria</taxon>
        <taxon>Vibrionales</taxon>
        <taxon>Vibrionaceae</taxon>
        <taxon>Vibrio</taxon>
    </lineage>
</organism>
<evidence type="ECO:0000313" key="3">
    <source>
        <dbReference type="Proteomes" id="UP000029994"/>
    </source>
</evidence>
<evidence type="ECO:0000313" key="2">
    <source>
        <dbReference type="EMBL" id="KGK08678.1"/>
    </source>
</evidence>
<dbReference type="Proteomes" id="UP001253463">
    <property type="component" value="Unassembled WGS sequence"/>
</dbReference>
<reference evidence="1" key="2">
    <citation type="submission" date="2023-10" db="EMBL/GenBank/DDBJ databases">
        <authorList>
            <consortium name="PulseNet: The National Subtyping Network for Foodborne Disease Surveillance"/>
        </authorList>
    </citation>
    <scope>NUCLEOTIDE SEQUENCE</scope>
    <source>
        <strain evidence="1">PNUSAV004886</strain>
    </source>
</reference>
<dbReference type="eggNOG" id="ENOG50330CB">
    <property type="taxonomic scope" value="Bacteria"/>
</dbReference>
<dbReference type="GeneID" id="43684530"/>
<reference evidence="2 3" key="1">
    <citation type="submission" date="2014-04" db="EMBL/GenBank/DDBJ databases">
        <title>Genome sequencing of Vibrio navarrensis strains.</title>
        <authorList>
            <person name="Gladney L.M."/>
            <person name="Katz L.S."/>
            <person name="Marino-Ramirez L."/>
            <person name="Jordan I.K."/>
        </authorList>
    </citation>
    <scope>NUCLEOTIDE SEQUENCE [LARGE SCALE GENOMIC DNA]</scope>
    <source>
        <strain evidence="2 3">ATCC 51183</strain>
    </source>
</reference>
<keyword evidence="2" id="KW-0238">DNA-binding</keyword>
<dbReference type="STRING" id="29495.EA26_15720"/>
<dbReference type="AlphaFoldDB" id="A0A099LKI2"/>
<protein>
    <submittedName>
        <fullName evidence="2">DNA-binding protein</fullName>
    </submittedName>
    <submittedName>
        <fullName evidence="1">TIGR02647 family protein</fullName>
    </submittedName>
</protein>
<gene>
    <name evidence="2" type="ORF">EA26_15720</name>
    <name evidence="1" type="ORF">RZY48_000860</name>
</gene>
<dbReference type="EMBL" id="ABNSCA010000002">
    <property type="protein sequence ID" value="ELN6931484.1"/>
    <property type="molecule type" value="Genomic_DNA"/>
</dbReference>
<dbReference type="NCBIfam" id="TIGR02647">
    <property type="entry name" value="DNA"/>
    <property type="match status" value="1"/>
</dbReference>